<accession>A0A8C1XIL9</accession>
<keyword evidence="1" id="KW-0472">Membrane</keyword>
<evidence type="ECO:0000313" key="4">
    <source>
        <dbReference type="Proteomes" id="UP000694700"/>
    </source>
</evidence>
<dbReference type="GO" id="GO:0042392">
    <property type="term" value="F:sphingosine-1-phosphate phosphatase activity"/>
    <property type="evidence" value="ECO:0007669"/>
    <property type="project" value="TreeGrafter"/>
</dbReference>
<dbReference type="Pfam" id="PF01569">
    <property type="entry name" value="PAP2"/>
    <property type="match status" value="1"/>
</dbReference>
<name>A0A8C1XIL9_CYPCA</name>
<dbReference type="GO" id="GO:0005789">
    <property type="term" value="C:endoplasmic reticulum membrane"/>
    <property type="evidence" value="ECO:0007669"/>
    <property type="project" value="TreeGrafter"/>
</dbReference>
<evidence type="ECO:0000256" key="1">
    <source>
        <dbReference type="SAM" id="Phobius"/>
    </source>
</evidence>
<organism evidence="3 4">
    <name type="scientific">Cyprinus carpio</name>
    <name type="common">Common carp</name>
    <dbReference type="NCBI Taxonomy" id="7962"/>
    <lineage>
        <taxon>Eukaryota</taxon>
        <taxon>Metazoa</taxon>
        <taxon>Chordata</taxon>
        <taxon>Craniata</taxon>
        <taxon>Vertebrata</taxon>
        <taxon>Euteleostomi</taxon>
        <taxon>Actinopterygii</taxon>
        <taxon>Neopterygii</taxon>
        <taxon>Teleostei</taxon>
        <taxon>Ostariophysi</taxon>
        <taxon>Cypriniformes</taxon>
        <taxon>Cyprinidae</taxon>
        <taxon>Cyprininae</taxon>
        <taxon>Cyprinus</taxon>
    </lineage>
</organism>
<dbReference type="PANTHER" id="PTHR14969:SF14">
    <property type="entry name" value="SPHINGOSINE-1-PHOSPHATE PHOSPHATASE 2"/>
    <property type="match status" value="1"/>
</dbReference>
<dbReference type="SUPFAM" id="SSF48317">
    <property type="entry name" value="Acid phosphatase/Vanadium-dependent haloperoxidase"/>
    <property type="match status" value="1"/>
</dbReference>
<dbReference type="InterPro" id="IPR036938">
    <property type="entry name" value="PAP2/HPO_sf"/>
</dbReference>
<evidence type="ECO:0000313" key="3">
    <source>
        <dbReference type="Ensembl" id="ENSCCRP00015082562.1"/>
    </source>
</evidence>
<dbReference type="Gene3D" id="1.20.144.10">
    <property type="entry name" value="Phosphatidic acid phosphatase type 2/haloperoxidase"/>
    <property type="match status" value="1"/>
</dbReference>
<dbReference type="GO" id="GO:0006670">
    <property type="term" value="P:sphingosine metabolic process"/>
    <property type="evidence" value="ECO:0007669"/>
    <property type="project" value="TreeGrafter"/>
</dbReference>
<dbReference type="CDD" id="cd03388">
    <property type="entry name" value="PAP2_SPPase1"/>
    <property type="match status" value="1"/>
</dbReference>
<feature type="transmembrane region" description="Helical" evidence="1">
    <location>
        <begin position="102"/>
        <end position="123"/>
    </location>
</feature>
<keyword evidence="1" id="KW-1133">Transmembrane helix</keyword>
<feature type="transmembrane region" description="Helical" evidence="1">
    <location>
        <begin position="331"/>
        <end position="353"/>
    </location>
</feature>
<dbReference type="SMART" id="SM00014">
    <property type="entry name" value="acidPPc"/>
    <property type="match status" value="1"/>
</dbReference>
<feature type="transmembrane region" description="Helical" evidence="1">
    <location>
        <begin position="208"/>
        <end position="226"/>
    </location>
</feature>
<dbReference type="InterPro" id="IPR000326">
    <property type="entry name" value="PAP2/HPO"/>
</dbReference>
<sequence length="420" mass="46345">RKLKLRAAMWGLISYLNSPELVGAFQRCCGLVPRETCSRVSQNGLVHANGSGKNGPVTIHRRGAEQVANGTSRAQDSNSNYKPASSPCETKGEVTSYEVRNWLFYFLFVTSAALGHEVFYITFLPCIHWNLDPFLCRRLVNMWVVMYIGQVMKDILKLPRPPSPPVVKLETRVDAEYGMPSTHAMAATAISFTLLLSAQERVKFPFELGLIVAVVLSALVCLSRLYTGMHSALDVICGVVISAIIIALSYPYWGTIDYLQLHNPLSPIVGVVLPLFLSYKYPELDHYSTTRGDTTIILACCSGCSVGYWVNERLGLTFDLAGPFPVTLPPLTLAAVGLGVVRFLVGLGMLVLTRQTVRWASLRVLCRISGASVSDVDARRRKEIEVPYKFSTYVSIGLVNSILVNRVFVMMGLWDLGNSV</sequence>
<dbReference type="PANTHER" id="PTHR14969">
    <property type="entry name" value="SPHINGOSINE-1-PHOSPHATE PHOSPHOHYDROLASE"/>
    <property type="match status" value="1"/>
</dbReference>
<reference evidence="3" key="1">
    <citation type="submission" date="2025-08" db="UniProtKB">
        <authorList>
            <consortium name="Ensembl"/>
        </authorList>
    </citation>
    <scope>IDENTIFICATION</scope>
</reference>
<dbReference type="Proteomes" id="UP000694700">
    <property type="component" value="Unplaced"/>
</dbReference>
<feature type="transmembrane region" description="Helical" evidence="1">
    <location>
        <begin position="390"/>
        <end position="414"/>
    </location>
</feature>
<dbReference type="AlphaFoldDB" id="A0A8C1XIL9"/>
<feature type="transmembrane region" description="Helical" evidence="1">
    <location>
        <begin position="233"/>
        <end position="253"/>
    </location>
</feature>
<evidence type="ECO:0000259" key="2">
    <source>
        <dbReference type="SMART" id="SM00014"/>
    </source>
</evidence>
<feature type="domain" description="Phosphatidic acid phosphatase type 2/haloperoxidase" evidence="2">
    <location>
        <begin position="135"/>
        <end position="250"/>
    </location>
</feature>
<proteinExistence type="predicted"/>
<dbReference type="Ensembl" id="ENSCCRT00015085251.1">
    <property type="protein sequence ID" value="ENSCCRP00015082562.1"/>
    <property type="gene ID" value="ENSCCRG00015033341.1"/>
</dbReference>
<protein>
    <submittedName>
        <fullName evidence="3">Sphingosine-1-phosphate phosphatase 2</fullName>
    </submittedName>
</protein>
<keyword evidence="1" id="KW-0812">Transmembrane</keyword>